<dbReference type="Proteomes" id="UP000537131">
    <property type="component" value="Unassembled WGS sequence"/>
</dbReference>
<evidence type="ECO:0000313" key="1">
    <source>
        <dbReference type="EMBL" id="NMM65482.1"/>
    </source>
</evidence>
<gene>
    <name evidence="1" type="ORF">HBE96_23165</name>
</gene>
<organism evidence="1 2">
    <name type="scientific">Clostridium muellerianum</name>
    <dbReference type="NCBI Taxonomy" id="2716538"/>
    <lineage>
        <taxon>Bacteria</taxon>
        <taxon>Bacillati</taxon>
        <taxon>Bacillota</taxon>
        <taxon>Clostridia</taxon>
        <taxon>Eubacteriales</taxon>
        <taxon>Clostridiaceae</taxon>
        <taxon>Clostridium</taxon>
    </lineage>
</organism>
<reference evidence="1 2" key="2">
    <citation type="submission" date="2020-06" db="EMBL/GenBank/DDBJ databases">
        <title>Complete Genome Sequence of Clostridium muelleri sp. nov. P21T, an Acid-Alcohol Producing Acetogen Isolated from Old Hay.</title>
        <authorList>
            <person name="Duncan K.E."/>
            <person name="Tanner R.S."/>
        </authorList>
    </citation>
    <scope>NUCLEOTIDE SEQUENCE [LARGE SCALE GENOMIC DNA]</scope>
    <source>
        <strain evidence="1 2">P21</strain>
    </source>
</reference>
<protein>
    <submittedName>
        <fullName evidence="1">Uncharacterized protein</fullName>
    </submittedName>
</protein>
<accession>A0A7Y0EL90</accession>
<reference evidence="1 2" key="1">
    <citation type="submission" date="2020-04" db="EMBL/GenBank/DDBJ databases">
        <authorList>
            <person name="Doyle D.A."/>
        </authorList>
    </citation>
    <scope>NUCLEOTIDE SEQUENCE [LARGE SCALE GENOMIC DNA]</scope>
    <source>
        <strain evidence="1 2">P21</strain>
    </source>
</reference>
<evidence type="ECO:0000313" key="2">
    <source>
        <dbReference type="Proteomes" id="UP000537131"/>
    </source>
</evidence>
<comment type="caution">
    <text evidence="1">The sequence shown here is derived from an EMBL/GenBank/DDBJ whole genome shotgun (WGS) entry which is preliminary data.</text>
</comment>
<sequence length="120" mass="14416">MILMESLNKAGYIYYETGYLPSIVDKNGRYMFAHKDKEEIQKIIKNYNDCVAGNKKIYVNLPIYNKCIFELKNLVKSYKVKKAQDIIFNDREFKFIWKKREECLNRVDEICDNILEKLEK</sequence>
<keyword evidence="2" id="KW-1185">Reference proteome</keyword>
<dbReference type="EMBL" id="JABBNI010000065">
    <property type="protein sequence ID" value="NMM65482.1"/>
    <property type="molecule type" value="Genomic_DNA"/>
</dbReference>
<name>A0A7Y0EL90_9CLOT</name>
<dbReference type="RefSeq" id="WP_169300063.1">
    <property type="nucleotide sequence ID" value="NZ_JABBNI010000065.1"/>
</dbReference>
<dbReference type="AlphaFoldDB" id="A0A7Y0EL90"/>
<proteinExistence type="predicted"/>